<dbReference type="InterPro" id="IPR055221">
    <property type="entry name" value="PSF3_N"/>
</dbReference>
<evidence type="ECO:0000256" key="1">
    <source>
        <dbReference type="ARBA" id="ARBA00004123"/>
    </source>
</evidence>
<keyword evidence="5 6" id="KW-0539">Nucleus</keyword>
<reference evidence="11" key="2">
    <citation type="submission" date="2020-04" db="EMBL/GenBank/DDBJ databases">
        <authorList>
            <consortium name="NCBI Genome Project"/>
        </authorList>
    </citation>
    <scope>NUCLEOTIDE SEQUENCE</scope>
    <source>
        <strain evidence="11">CBS 781.70</strain>
    </source>
</reference>
<evidence type="ECO:0000313" key="10">
    <source>
        <dbReference type="Proteomes" id="UP000504638"/>
    </source>
</evidence>
<dbReference type="Proteomes" id="UP000504638">
    <property type="component" value="Unplaced"/>
</dbReference>
<comment type="subunit">
    <text evidence="6">Component of the GINS complex.</text>
</comment>
<dbReference type="SUPFAM" id="SSF160059">
    <property type="entry name" value="PriA/YqbF domain"/>
    <property type="match status" value="1"/>
</dbReference>
<protein>
    <recommendedName>
        <fullName evidence="3 6">DNA replication complex GINS protein PSF3</fullName>
    </recommendedName>
</protein>
<feature type="domain" description="GINS subunit" evidence="7">
    <location>
        <begin position="74"/>
        <end position="172"/>
    </location>
</feature>
<dbReference type="OrthoDB" id="10251744at2759"/>
<dbReference type="SUPFAM" id="SSF158573">
    <property type="entry name" value="GINS helical bundle-like"/>
    <property type="match status" value="1"/>
</dbReference>
<sequence length="178" mass="19679">MSYYDVDAILTDAQKVPCTFELTVPGLGHLEGNPGAEVKEGTKLELPLWLAQMLAITPAGTKPGMITLDLPDSLSQKVTNALRADPRTVELRSLAPHFFNLGTRMLDLFEEEELSDLLTESFKLRAKELADHAHNPRGALGEGAEFLQGLDENERRLFRATHEGAKAVRAWLVGMQKK</sequence>
<dbReference type="EMBL" id="ML975154">
    <property type="protein sequence ID" value="KAF1814028.1"/>
    <property type="molecule type" value="Genomic_DNA"/>
</dbReference>
<comment type="function">
    <text evidence="6">The GINS complex plays an essential role in the initiation of DNA replication.</text>
</comment>
<keyword evidence="10" id="KW-1185">Reference proteome</keyword>
<dbReference type="GeneID" id="54419787"/>
<comment type="similarity">
    <text evidence="2 6">Belongs to the GINS3/PSF3 family.</text>
</comment>
<dbReference type="Pfam" id="PF05916">
    <property type="entry name" value="Sld5"/>
    <property type="match status" value="1"/>
</dbReference>
<reference evidence="11" key="3">
    <citation type="submission" date="2025-04" db="UniProtKB">
        <authorList>
            <consortium name="RefSeq"/>
        </authorList>
    </citation>
    <scope>IDENTIFICATION</scope>
    <source>
        <strain evidence="11">CBS 781.70</strain>
    </source>
</reference>
<evidence type="ECO:0000256" key="5">
    <source>
        <dbReference type="ARBA" id="ARBA00023242"/>
    </source>
</evidence>
<dbReference type="GO" id="GO:0000811">
    <property type="term" value="C:GINS complex"/>
    <property type="evidence" value="ECO:0007669"/>
    <property type="project" value="UniProtKB-UniRule"/>
</dbReference>
<dbReference type="PANTHER" id="PTHR22768:SF0">
    <property type="entry name" value="DNA REPLICATION COMPLEX GINS PROTEIN PSF3"/>
    <property type="match status" value="1"/>
</dbReference>
<dbReference type="Pfam" id="PF22466">
    <property type="entry name" value="PSF3_N"/>
    <property type="match status" value="1"/>
</dbReference>
<organism evidence="9">
    <name type="scientific">Eremomyces bilateralis CBS 781.70</name>
    <dbReference type="NCBI Taxonomy" id="1392243"/>
    <lineage>
        <taxon>Eukaryota</taxon>
        <taxon>Fungi</taxon>
        <taxon>Dikarya</taxon>
        <taxon>Ascomycota</taxon>
        <taxon>Pezizomycotina</taxon>
        <taxon>Dothideomycetes</taxon>
        <taxon>Dothideomycetes incertae sedis</taxon>
        <taxon>Eremomycetales</taxon>
        <taxon>Eremomycetaceae</taxon>
        <taxon>Eremomyces</taxon>
    </lineage>
</organism>
<evidence type="ECO:0000259" key="8">
    <source>
        <dbReference type="Pfam" id="PF22466"/>
    </source>
</evidence>
<evidence type="ECO:0000259" key="7">
    <source>
        <dbReference type="Pfam" id="PF05916"/>
    </source>
</evidence>
<name>A0A6G1G7J2_9PEZI</name>
<comment type="subcellular location">
    <subcellularLocation>
        <location evidence="1 6">Nucleus</location>
    </subcellularLocation>
</comment>
<dbReference type="PANTHER" id="PTHR22768">
    <property type="entry name" value="DNA REPLICATION COMPLEX GINS PROTEIN PSF3"/>
    <property type="match status" value="1"/>
</dbReference>
<proteinExistence type="inferred from homology"/>
<dbReference type="InterPro" id="IPR021151">
    <property type="entry name" value="GINS_A"/>
</dbReference>
<gene>
    <name evidence="9 11" type="ORF">P152DRAFT_457394</name>
</gene>
<dbReference type="InterPro" id="IPR010492">
    <property type="entry name" value="GINS_Psf3"/>
</dbReference>
<dbReference type="CDD" id="cd11713">
    <property type="entry name" value="GINS_A_psf3"/>
    <property type="match status" value="1"/>
</dbReference>
<dbReference type="InterPro" id="IPR038437">
    <property type="entry name" value="GINS_Psf3_sf"/>
</dbReference>
<feature type="domain" description="DNA replication complex GINS protein PSF3 N-terminal" evidence="8">
    <location>
        <begin position="4"/>
        <end position="56"/>
    </location>
</feature>
<keyword evidence="4 6" id="KW-0235">DNA replication</keyword>
<evidence type="ECO:0000313" key="11">
    <source>
        <dbReference type="RefSeq" id="XP_033535659.1"/>
    </source>
</evidence>
<reference evidence="9 11" key="1">
    <citation type="submission" date="2020-01" db="EMBL/GenBank/DDBJ databases">
        <authorList>
            <consortium name="DOE Joint Genome Institute"/>
            <person name="Haridas S."/>
            <person name="Albert R."/>
            <person name="Binder M."/>
            <person name="Bloem J."/>
            <person name="Labutti K."/>
            <person name="Salamov A."/>
            <person name="Andreopoulos B."/>
            <person name="Baker S.E."/>
            <person name="Barry K."/>
            <person name="Bills G."/>
            <person name="Bluhm B.H."/>
            <person name="Cannon C."/>
            <person name="Castanera R."/>
            <person name="Culley D.E."/>
            <person name="Daum C."/>
            <person name="Ezra D."/>
            <person name="Gonzalez J.B."/>
            <person name="Henrissat B."/>
            <person name="Kuo A."/>
            <person name="Liang C."/>
            <person name="Lipzen A."/>
            <person name="Lutzoni F."/>
            <person name="Magnuson J."/>
            <person name="Mondo S."/>
            <person name="Nolan M."/>
            <person name="Ohm R."/>
            <person name="Pangilinan J."/>
            <person name="Park H.-J."/>
            <person name="Ramirez L."/>
            <person name="Alfaro M."/>
            <person name="Sun H."/>
            <person name="Tritt A."/>
            <person name="Yoshinaga Y."/>
            <person name="Zwiers L.-H."/>
            <person name="Turgeon B.G."/>
            <person name="Goodwin S.B."/>
            <person name="Spatafora J.W."/>
            <person name="Crous P.W."/>
            <person name="Grigoriev I.V."/>
        </authorList>
    </citation>
    <scope>NUCLEOTIDE SEQUENCE</scope>
    <source>
        <strain evidence="9 11">CBS 781.70</strain>
    </source>
</reference>
<evidence type="ECO:0000313" key="9">
    <source>
        <dbReference type="EMBL" id="KAF1814028.1"/>
    </source>
</evidence>
<evidence type="ECO:0000256" key="2">
    <source>
        <dbReference type="ARBA" id="ARBA00006343"/>
    </source>
</evidence>
<evidence type="ECO:0000256" key="3">
    <source>
        <dbReference type="ARBA" id="ARBA00015140"/>
    </source>
</evidence>
<dbReference type="Gene3D" id="1.20.58.2050">
    <property type="match status" value="1"/>
</dbReference>
<evidence type="ECO:0000256" key="6">
    <source>
        <dbReference type="RuleBase" id="RU367161"/>
    </source>
</evidence>
<dbReference type="GO" id="GO:1902975">
    <property type="term" value="P:mitotic DNA replication initiation"/>
    <property type="evidence" value="ECO:0007669"/>
    <property type="project" value="TreeGrafter"/>
</dbReference>
<dbReference type="RefSeq" id="XP_033535659.1">
    <property type="nucleotide sequence ID" value="XM_033679217.1"/>
</dbReference>
<dbReference type="CDD" id="cd21693">
    <property type="entry name" value="GINS_B_Psf3"/>
    <property type="match status" value="1"/>
</dbReference>
<accession>A0A6G1G7J2</accession>
<dbReference type="AlphaFoldDB" id="A0A6G1G7J2"/>
<evidence type="ECO:0000256" key="4">
    <source>
        <dbReference type="ARBA" id="ARBA00022705"/>
    </source>
</evidence>
<dbReference type="InterPro" id="IPR036224">
    <property type="entry name" value="GINS_bundle-like_dom_sf"/>
</dbReference>